<dbReference type="GO" id="GO:0004930">
    <property type="term" value="F:G protein-coupled receptor activity"/>
    <property type="evidence" value="ECO:0007669"/>
    <property type="project" value="UniProtKB-KW"/>
</dbReference>
<dbReference type="RefSeq" id="XP_031554118.1">
    <property type="nucleotide sequence ID" value="XM_031698258.1"/>
</dbReference>
<dbReference type="InterPro" id="IPR050569">
    <property type="entry name" value="TAAR"/>
</dbReference>
<evidence type="ECO:0000256" key="5">
    <source>
        <dbReference type="ARBA" id="ARBA00023040"/>
    </source>
</evidence>
<reference evidence="13 14" key="1">
    <citation type="submission" date="2025-04" db="UniProtKB">
        <authorList>
            <consortium name="RefSeq"/>
        </authorList>
    </citation>
    <scope>IDENTIFICATION</scope>
    <source>
        <tissue evidence="13 14">Tentacle</tissue>
    </source>
</reference>
<evidence type="ECO:0000313" key="12">
    <source>
        <dbReference type="Proteomes" id="UP000515163"/>
    </source>
</evidence>
<dbReference type="SUPFAM" id="SSF81321">
    <property type="entry name" value="Family A G protein-coupled receptor-like"/>
    <property type="match status" value="1"/>
</dbReference>
<evidence type="ECO:0000313" key="13">
    <source>
        <dbReference type="RefSeq" id="XP_031554116.1"/>
    </source>
</evidence>
<dbReference type="PANTHER" id="PTHR24249:SF414">
    <property type="entry name" value="LP14436P"/>
    <property type="match status" value="1"/>
</dbReference>
<dbReference type="Gene3D" id="1.20.1070.10">
    <property type="entry name" value="Rhodopsin 7-helix transmembrane proteins"/>
    <property type="match status" value="1"/>
</dbReference>
<dbReference type="PROSITE" id="PS50262">
    <property type="entry name" value="G_PROTEIN_RECEP_F1_2"/>
    <property type="match status" value="1"/>
</dbReference>
<evidence type="ECO:0000256" key="9">
    <source>
        <dbReference type="RuleBase" id="RU000688"/>
    </source>
</evidence>
<evidence type="ECO:0000256" key="4">
    <source>
        <dbReference type="ARBA" id="ARBA00022989"/>
    </source>
</evidence>
<comment type="subcellular location">
    <subcellularLocation>
        <location evidence="1">Cell membrane</location>
        <topology evidence="1">Multi-pass membrane protein</topology>
    </subcellularLocation>
</comment>
<dbReference type="GeneID" id="116291137"/>
<feature type="transmembrane region" description="Helical" evidence="10">
    <location>
        <begin position="140"/>
        <end position="163"/>
    </location>
</feature>
<feature type="transmembrane region" description="Helical" evidence="10">
    <location>
        <begin position="290"/>
        <end position="309"/>
    </location>
</feature>
<dbReference type="Proteomes" id="UP000515163">
    <property type="component" value="Unplaced"/>
</dbReference>
<dbReference type="InterPro" id="IPR000276">
    <property type="entry name" value="GPCR_Rhodpsn"/>
</dbReference>
<feature type="domain" description="G-protein coupled receptors family 1 profile" evidence="11">
    <location>
        <begin position="39"/>
        <end position="306"/>
    </location>
</feature>
<feature type="transmembrane region" description="Helical" evidence="10">
    <location>
        <begin position="252"/>
        <end position="270"/>
    </location>
</feature>
<gene>
    <name evidence="13 14" type="primary">LOC116291137</name>
</gene>
<organism evidence="12 13">
    <name type="scientific">Actinia tenebrosa</name>
    <name type="common">Australian red waratah sea anemone</name>
    <dbReference type="NCBI Taxonomy" id="6105"/>
    <lineage>
        <taxon>Eukaryota</taxon>
        <taxon>Metazoa</taxon>
        <taxon>Cnidaria</taxon>
        <taxon>Anthozoa</taxon>
        <taxon>Hexacorallia</taxon>
        <taxon>Actiniaria</taxon>
        <taxon>Actiniidae</taxon>
        <taxon>Actinia</taxon>
    </lineage>
</organism>
<keyword evidence="2" id="KW-1003">Cell membrane</keyword>
<protein>
    <submittedName>
        <fullName evidence="13 14">Melanopsin-like</fullName>
    </submittedName>
</protein>
<evidence type="ECO:0000256" key="1">
    <source>
        <dbReference type="ARBA" id="ARBA00004651"/>
    </source>
</evidence>
<dbReference type="Pfam" id="PF00001">
    <property type="entry name" value="7tm_1"/>
    <property type="match status" value="1"/>
</dbReference>
<comment type="similarity">
    <text evidence="9">Belongs to the G-protein coupled receptor 1 family.</text>
</comment>
<feature type="transmembrane region" description="Helical" evidence="10">
    <location>
        <begin position="57"/>
        <end position="79"/>
    </location>
</feature>
<keyword evidence="4 10" id="KW-1133">Transmembrane helix</keyword>
<dbReference type="RefSeq" id="XP_031554116.1">
    <property type="nucleotide sequence ID" value="XM_031698256.1"/>
</dbReference>
<keyword evidence="5 9" id="KW-0297">G-protein coupled receptor</keyword>
<dbReference type="GO" id="GO:0005886">
    <property type="term" value="C:plasma membrane"/>
    <property type="evidence" value="ECO:0007669"/>
    <property type="project" value="UniProtKB-SubCell"/>
</dbReference>
<sequence>MNNTSSYNKVQEPLKPRSSVELITLSLSLALIIALSVFGNLLLILSIFKNERLRASFANKLILSLAIADFLTASFPMSYQLATVVNVNIISNGGVVCTIGGLATYSFFFTSTFTMIMLCIDRFVALGYPLHYNLRITSRVKIFMIAYPWVHGSLFAILCGSLLDINFDPKGLDCGLGWHKRPMAFTLSVLMIHVGMPFVLLLVLNTRTLFLVRAQNRQILHYDKKGMTDKSGVINIRAKDAYRKRAKIEFKLAKVSITIVFVFLVCWTPYVVTRSLVFMGLKLSTGILSAGAWVVHASSFANPLIYSSLRVDLRQAMRNVFLRHKVRQSNASVIELENFTAKRAGEQLSASFDSAHKRSPHATKLMLGLDN</sequence>
<evidence type="ECO:0000313" key="14">
    <source>
        <dbReference type="RefSeq" id="XP_031554118.1"/>
    </source>
</evidence>
<evidence type="ECO:0000256" key="2">
    <source>
        <dbReference type="ARBA" id="ARBA00022475"/>
    </source>
</evidence>
<dbReference type="CDD" id="cd00637">
    <property type="entry name" value="7tm_classA_rhodopsin-like"/>
    <property type="match status" value="1"/>
</dbReference>
<evidence type="ECO:0000259" key="11">
    <source>
        <dbReference type="PROSITE" id="PS50262"/>
    </source>
</evidence>
<dbReference type="AlphaFoldDB" id="A0A6P8HEG6"/>
<dbReference type="PANTHER" id="PTHR24249">
    <property type="entry name" value="HISTAMINE RECEPTOR-RELATED G-PROTEIN COUPLED RECEPTOR"/>
    <property type="match status" value="1"/>
</dbReference>
<dbReference type="KEGG" id="aten:116291137"/>
<feature type="transmembrane region" description="Helical" evidence="10">
    <location>
        <begin position="22"/>
        <end position="45"/>
    </location>
</feature>
<dbReference type="PROSITE" id="PS00237">
    <property type="entry name" value="G_PROTEIN_RECEP_F1_1"/>
    <property type="match status" value="1"/>
</dbReference>
<keyword evidence="8 9" id="KW-0807">Transducer</keyword>
<accession>A0A6P8HEG6</accession>
<name>A0A6P8HEG6_ACTTE</name>
<keyword evidence="12" id="KW-1185">Reference proteome</keyword>
<keyword evidence="7 9" id="KW-0675">Receptor</keyword>
<evidence type="ECO:0000256" key="10">
    <source>
        <dbReference type="SAM" id="Phobius"/>
    </source>
</evidence>
<evidence type="ECO:0000256" key="3">
    <source>
        <dbReference type="ARBA" id="ARBA00022692"/>
    </source>
</evidence>
<evidence type="ECO:0000256" key="6">
    <source>
        <dbReference type="ARBA" id="ARBA00023136"/>
    </source>
</evidence>
<keyword evidence="6 10" id="KW-0472">Membrane</keyword>
<dbReference type="OrthoDB" id="6435638at2759"/>
<proteinExistence type="inferred from homology"/>
<keyword evidence="3 9" id="KW-0812">Transmembrane</keyword>
<dbReference type="InterPro" id="IPR017452">
    <property type="entry name" value="GPCR_Rhodpsn_7TM"/>
</dbReference>
<evidence type="ECO:0000256" key="8">
    <source>
        <dbReference type="ARBA" id="ARBA00023224"/>
    </source>
</evidence>
<dbReference type="PRINTS" id="PR00237">
    <property type="entry name" value="GPCRRHODOPSN"/>
</dbReference>
<evidence type="ECO:0000256" key="7">
    <source>
        <dbReference type="ARBA" id="ARBA00023170"/>
    </source>
</evidence>
<feature type="transmembrane region" description="Helical" evidence="10">
    <location>
        <begin position="183"/>
        <end position="204"/>
    </location>
</feature>